<protein>
    <submittedName>
        <fullName evidence="3">Uncharacterized protein</fullName>
    </submittedName>
</protein>
<keyword evidence="4" id="KW-1185">Reference proteome</keyword>
<feature type="compositionally biased region" description="Pro residues" evidence="2">
    <location>
        <begin position="736"/>
        <end position="748"/>
    </location>
</feature>
<feature type="compositionally biased region" description="Basic and acidic residues" evidence="2">
    <location>
        <begin position="588"/>
        <end position="615"/>
    </location>
</feature>
<comment type="caution">
    <text evidence="3">The sequence shown here is derived from an EMBL/GenBank/DDBJ whole genome shotgun (WGS) entry which is preliminary data.</text>
</comment>
<evidence type="ECO:0000313" key="4">
    <source>
        <dbReference type="Proteomes" id="UP000789595"/>
    </source>
</evidence>
<dbReference type="SUPFAM" id="SSF52058">
    <property type="entry name" value="L domain-like"/>
    <property type="match status" value="1"/>
</dbReference>
<sequence>MASYYGLGIRAVADSPTVVKELEAQDDATKLTLFGCGLRSLRGLPPLRQLTELVLAANELGPSLDALFPALAVCGLLTKLDLSQNALETLVTSHKLPSLDVLDCSANKLRSLDGLATFAPSLKTCKTQDNLEPLEWQNDDDVDALVERALRTSVEVPRPSERRKMAAMASATTVQFEEARRQRLRADAVEKENAMLDEALVAAHARVEELEERLKSCQQQVSSAERKATRSLRRAEAEAQDVLRKAAARRVVGALRRYEDGASMKSVRDVFVYWRRGTHAVTSQSMEAKHAAACDSLRKDLEAAHQRHAALSDELTEAHDERLAVEAGRLSAAEARTEQLEARHTTRMDEREAALEASLHARAADDDRRRAAEVRQRSDLERALNAELIKERREADDRFAHAAAAGAVAFSAIEQRAASSDAALMEARSRDASARQQLAELKRAYAALAAREADTEARATQGAAREAALRDALAEVSEFTRLQKAALVDATAASQRAEAARHEAVTALRRDRAAFRQRLDAAEAEAASLNARRRDDEAERARLDALVHESVEAAEEARRVVLERDEMVREVRASQEAADAAAAASSNERSRLHESVDELHEELDKARRAADDGGRKLRLSREAERRLRGVVAELRAHPRDDHELETVEARLAERERELKYAEAELAGLSSVFEAKERDLRAGLEAERRQLEARAREAVDTAEQAQADAIDARNLVGELRGRLRGALEKTAPAAPETEPPPDPPSACPY</sequence>
<feature type="coiled-coil region" evidence="1">
    <location>
        <begin position="174"/>
        <end position="245"/>
    </location>
</feature>
<gene>
    <name evidence="3" type="ORF">PECAL_6P01180</name>
</gene>
<feature type="coiled-coil region" evidence="1">
    <location>
        <begin position="294"/>
        <end position="321"/>
    </location>
</feature>
<dbReference type="Proteomes" id="UP000789595">
    <property type="component" value="Unassembled WGS sequence"/>
</dbReference>
<organism evidence="3 4">
    <name type="scientific">Pelagomonas calceolata</name>
    <dbReference type="NCBI Taxonomy" id="35677"/>
    <lineage>
        <taxon>Eukaryota</taxon>
        <taxon>Sar</taxon>
        <taxon>Stramenopiles</taxon>
        <taxon>Ochrophyta</taxon>
        <taxon>Pelagophyceae</taxon>
        <taxon>Pelagomonadales</taxon>
        <taxon>Pelagomonadaceae</taxon>
        <taxon>Pelagomonas</taxon>
    </lineage>
</organism>
<proteinExistence type="predicted"/>
<feature type="region of interest" description="Disordered" evidence="2">
    <location>
        <begin position="573"/>
        <end position="615"/>
    </location>
</feature>
<reference evidence="3" key="1">
    <citation type="submission" date="2021-11" db="EMBL/GenBank/DDBJ databases">
        <authorList>
            <consortium name="Genoscope - CEA"/>
            <person name="William W."/>
        </authorList>
    </citation>
    <scope>NUCLEOTIDE SEQUENCE</scope>
</reference>
<dbReference type="InterPro" id="IPR032675">
    <property type="entry name" value="LRR_dom_sf"/>
</dbReference>
<accession>A0A8J2SZ81</accession>
<dbReference type="Gene3D" id="3.80.10.10">
    <property type="entry name" value="Ribonuclease Inhibitor"/>
    <property type="match status" value="1"/>
</dbReference>
<feature type="coiled-coil region" evidence="1">
    <location>
        <begin position="424"/>
        <end position="458"/>
    </location>
</feature>
<evidence type="ECO:0000256" key="1">
    <source>
        <dbReference type="SAM" id="Coils"/>
    </source>
</evidence>
<dbReference type="AlphaFoldDB" id="A0A8J2SZ81"/>
<feature type="region of interest" description="Disordered" evidence="2">
    <location>
        <begin position="725"/>
        <end position="748"/>
    </location>
</feature>
<dbReference type="EMBL" id="CAKKNE010000006">
    <property type="protein sequence ID" value="CAH0378528.1"/>
    <property type="molecule type" value="Genomic_DNA"/>
</dbReference>
<feature type="coiled-coil region" evidence="1">
    <location>
        <begin position="644"/>
        <end position="707"/>
    </location>
</feature>
<feature type="compositionally biased region" description="Low complexity" evidence="2">
    <location>
        <begin position="574"/>
        <end position="586"/>
    </location>
</feature>
<feature type="coiled-coil region" evidence="1">
    <location>
        <begin position="505"/>
        <end position="539"/>
    </location>
</feature>
<name>A0A8J2SZ81_9STRA</name>
<evidence type="ECO:0000313" key="3">
    <source>
        <dbReference type="EMBL" id="CAH0378528.1"/>
    </source>
</evidence>
<keyword evidence="1" id="KW-0175">Coiled coil</keyword>
<evidence type="ECO:0000256" key="2">
    <source>
        <dbReference type="SAM" id="MobiDB-lite"/>
    </source>
</evidence>